<feature type="transmembrane region" description="Helical" evidence="1">
    <location>
        <begin position="15"/>
        <end position="36"/>
    </location>
</feature>
<sequence>MIALDLTVFDSWKPILTALALPPVPLLLLILLGWGLSARRRLLGGMMVLLSCIAIWLACCTAVARVIERQVLRPPAPIAEETLAELKSGSGKQAKSHVAPSAAIVVLGGGRIPRAKELGTADLNSWSLQRLRYGIRLARETGLPIAFSGGIGWSQQSQAPADSQLSEAEIAARVAEDEFLKPLRWTETRSRDTRENAQRTVALLRADGVQQIVLVTHAWHMPRALRAFEQAAGGSLKITPAPLGFFVSEQAPELEWLPTLQGFTQVRLALRELLGSLVTR</sequence>
<keyword evidence="1" id="KW-1133">Transmembrane helix</keyword>
<organism evidence="3 4">
    <name type="scientific">Rivibacter subsaxonicus</name>
    <dbReference type="NCBI Taxonomy" id="457575"/>
    <lineage>
        <taxon>Bacteria</taxon>
        <taxon>Pseudomonadati</taxon>
        <taxon>Pseudomonadota</taxon>
        <taxon>Betaproteobacteria</taxon>
        <taxon>Burkholderiales</taxon>
        <taxon>Rivibacter</taxon>
    </lineage>
</organism>
<dbReference type="InterPro" id="IPR051599">
    <property type="entry name" value="Cell_Envelope_Assoc"/>
</dbReference>
<dbReference type="PANTHER" id="PTHR30336:SF4">
    <property type="entry name" value="ENVELOPE BIOGENESIS FACTOR ELYC"/>
    <property type="match status" value="1"/>
</dbReference>
<dbReference type="PANTHER" id="PTHR30336">
    <property type="entry name" value="INNER MEMBRANE PROTEIN, PROBABLE PERMEASE"/>
    <property type="match status" value="1"/>
</dbReference>
<name>A0A4Q7W0W2_9BURK</name>
<proteinExistence type="predicted"/>
<dbReference type="InterPro" id="IPR003848">
    <property type="entry name" value="DUF218"/>
</dbReference>
<feature type="domain" description="DUF218" evidence="2">
    <location>
        <begin position="103"/>
        <end position="275"/>
    </location>
</feature>
<reference evidence="3 4" key="1">
    <citation type="submission" date="2019-02" db="EMBL/GenBank/DDBJ databases">
        <title>Genomic Encyclopedia of Type Strains, Phase IV (KMG-IV): sequencing the most valuable type-strain genomes for metagenomic binning, comparative biology and taxonomic classification.</title>
        <authorList>
            <person name="Goeker M."/>
        </authorList>
    </citation>
    <scope>NUCLEOTIDE SEQUENCE [LARGE SCALE GENOMIC DNA]</scope>
    <source>
        <strain evidence="3 4">DSM 19570</strain>
    </source>
</reference>
<dbReference type="GO" id="GO:0043164">
    <property type="term" value="P:Gram-negative-bacterium-type cell wall biogenesis"/>
    <property type="evidence" value="ECO:0007669"/>
    <property type="project" value="TreeGrafter"/>
</dbReference>
<gene>
    <name evidence="3" type="ORF">EV670_0566</name>
</gene>
<evidence type="ECO:0000256" key="1">
    <source>
        <dbReference type="SAM" id="Phobius"/>
    </source>
</evidence>
<keyword evidence="1" id="KW-0472">Membrane</keyword>
<dbReference type="CDD" id="cd06259">
    <property type="entry name" value="YdcF-like"/>
    <property type="match status" value="1"/>
</dbReference>
<dbReference type="EMBL" id="SHKP01000004">
    <property type="protein sequence ID" value="RZU02538.1"/>
    <property type="molecule type" value="Genomic_DNA"/>
</dbReference>
<evidence type="ECO:0000313" key="4">
    <source>
        <dbReference type="Proteomes" id="UP000293671"/>
    </source>
</evidence>
<feature type="transmembrane region" description="Helical" evidence="1">
    <location>
        <begin position="48"/>
        <end position="67"/>
    </location>
</feature>
<keyword evidence="1" id="KW-0812">Transmembrane</keyword>
<dbReference type="GO" id="GO:0000270">
    <property type="term" value="P:peptidoglycan metabolic process"/>
    <property type="evidence" value="ECO:0007669"/>
    <property type="project" value="TreeGrafter"/>
</dbReference>
<evidence type="ECO:0000313" key="3">
    <source>
        <dbReference type="EMBL" id="RZU02538.1"/>
    </source>
</evidence>
<dbReference type="Gene3D" id="3.40.50.620">
    <property type="entry name" value="HUPs"/>
    <property type="match status" value="1"/>
</dbReference>
<dbReference type="AlphaFoldDB" id="A0A4Q7W0W2"/>
<comment type="caution">
    <text evidence="3">The sequence shown here is derived from an EMBL/GenBank/DDBJ whole genome shotgun (WGS) entry which is preliminary data.</text>
</comment>
<dbReference type="InterPro" id="IPR014729">
    <property type="entry name" value="Rossmann-like_a/b/a_fold"/>
</dbReference>
<dbReference type="GO" id="GO:0005886">
    <property type="term" value="C:plasma membrane"/>
    <property type="evidence" value="ECO:0007669"/>
    <property type="project" value="TreeGrafter"/>
</dbReference>
<evidence type="ECO:0000259" key="2">
    <source>
        <dbReference type="Pfam" id="PF02698"/>
    </source>
</evidence>
<keyword evidence="4" id="KW-1185">Reference proteome</keyword>
<accession>A0A4Q7W0W2</accession>
<dbReference type="Proteomes" id="UP000293671">
    <property type="component" value="Unassembled WGS sequence"/>
</dbReference>
<protein>
    <submittedName>
        <fullName evidence="3">Uncharacterized SAM-binding protein YcdF (DUF218 family)</fullName>
    </submittedName>
</protein>
<dbReference type="Pfam" id="PF02698">
    <property type="entry name" value="DUF218"/>
    <property type="match status" value="1"/>
</dbReference>